<dbReference type="GO" id="GO:0009279">
    <property type="term" value="C:cell outer membrane"/>
    <property type="evidence" value="ECO:0007669"/>
    <property type="project" value="UniProtKB-SubCell"/>
</dbReference>
<evidence type="ECO:0000256" key="2">
    <source>
        <dbReference type="ARBA" id="ARBA00023136"/>
    </source>
</evidence>
<protein>
    <submittedName>
        <fullName evidence="6">OmpA family protein</fullName>
    </submittedName>
</protein>
<feature type="compositionally biased region" description="Basic and acidic residues" evidence="4">
    <location>
        <begin position="331"/>
        <end position="345"/>
    </location>
</feature>
<dbReference type="EMBL" id="CP094358">
    <property type="protein sequence ID" value="UOB18907.1"/>
    <property type="molecule type" value="Genomic_DNA"/>
</dbReference>
<dbReference type="PANTHER" id="PTHR30329:SF20">
    <property type="entry name" value="EXPORTED PROTEIN"/>
    <property type="match status" value="1"/>
</dbReference>
<organism evidence="6 7">
    <name type="scientific">Abyssalbus ytuae</name>
    <dbReference type="NCBI Taxonomy" id="2926907"/>
    <lineage>
        <taxon>Bacteria</taxon>
        <taxon>Pseudomonadati</taxon>
        <taxon>Bacteroidota</taxon>
        <taxon>Flavobacteriia</taxon>
        <taxon>Flavobacteriales</taxon>
        <taxon>Flavobacteriaceae</taxon>
        <taxon>Abyssalbus</taxon>
    </lineage>
</organism>
<dbReference type="InterPro" id="IPR036737">
    <property type="entry name" value="OmpA-like_sf"/>
</dbReference>
<feature type="region of interest" description="Disordered" evidence="4">
    <location>
        <begin position="313"/>
        <end position="345"/>
    </location>
</feature>
<evidence type="ECO:0000256" key="4">
    <source>
        <dbReference type="SAM" id="MobiDB-lite"/>
    </source>
</evidence>
<accession>A0A9E7A0V7</accession>
<comment type="subcellular location">
    <subcellularLocation>
        <location evidence="1">Cell outer membrane</location>
    </subcellularLocation>
</comment>
<dbReference type="CDD" id="cd07185">
    <property type="entry name" value="OmpA_C-like"/>
    <property type="match status" value="1"/>
</dbReference>
<dbReference type="PANTHER" id="PTHR30329">
    <property type="entry name" value="STATOR ELEMENT OF FLAGELLAR MOTOR COMPLEX"/>
    <property type="match status" value="1"/>
</dbReference>
<reference evidence="6" key="1">
    <citation type="submission" date="2022-03" db="EMBL/GenBank/DDBJ databases">
        <title>Description of Abyssus ytuae gen. nov., sp. nov., a novel member of the family Flavobacteriaceae isolated from the sediment of Mariana Trench.</title>
        <authorList>
            <person name="Zhang J."/>
            <person name="Xu X."/>
        </authorList>
    </citation>
    <scope>NUCLEOTIDE SEQUENCE</scope>
    <source>
        <strain evidence="6">MT3330</strain>
    </source>
</reference>
<evidence type="ECO:0000259" key="5">
    <source>
        <dbReference type="PROSITE" id="PS51123"/>
    </source>
</evidence>
<dbReference type="InterPro" id="IPR006664">
    <property type="entry name" value="OMP_bac"/>
</dbReference>
<dbReference type="SUPFAM" id="SSF103088">
    <property type="entry name" value="OmpA-like"/>
    <property type="match status" value="1"/>
</dbReference>
<feature type="domain" description="OmpA-like" evidence="5">
    <location>
        <begin position="238"/>
        <end position="345"/>
    </location>
</feature>
<dbReference type="PRINTS" id="PR01021">
    <property type="entry name" value="OMPADOMAIN"/>
</dbReference>
<evidence type="ECO:0000256" key="3">
    <source>
        <dbReference type="PROSITE-ProRule" id="PRU00473"/>
    </source>
</evidence>
<evidence type="ECO:0000256" key="1">
    <source>
        <dbReference type="ARBA" id="ARBA00004442"/>
    </source>
</evidence>
<dbReference type="Pfam" id="PF00691">
    <property type="entry name" value="OmpA"/>
    <property type="match status" value="1"/>
</dbReference>
<dbReference type="PROSITE" id="PS51123">
    <property type="entry name" value="OMPA_2"/>
    <property type="match status" value="1"/>
</dbReference>
<evidence type="ECO:0000313" key="7">
    <source>
        <dbReference type="Proteomes" id="UP000831290"/>
    </source>
</evidence>
<proteinExistence type="predicted"/>
<sequence length="345" mass="38963">MKRIFILTILSSITIFACKDGKKVNSGEKVEVEETHDSSENESVEVSTNKEEKKEFSWDDIPESTSDIGEYPYITPPKGMKINENNSDTESYDFHKLEMFDGNSFFDIEGRVEKMGIMTEGNKEWNQYLFDKSVQDYLNSIGAKLIFDGKIPDELVNQKGESVNDRYTYFNNFYVGDIVNYPIKMYVLKTPAKRIGFQIYSNSVTAQIGAVEAKDFVQTIEKITADDILKEISDKGFATLHINFDTGKSRIKADSYEIITEIVKMMKANPDMKISIEGHTDNVGDEASNMKLSDNRAKSVLIAITDEGVDESRLKSEGFGASKPVADNSTEEGKAENRRVELRKL</sequence>
<name>A0A9E7A0V7_9FLAO</name>
<keyword evidence="2 3" id="KW-0472">Membrane</keyword>
<dbReference type="InterPro" id="IPR006665">
    <property type="entry name" value="OmpA-like"/>
</dbReference>
<dbReference type="PRINTS" id="PR01023">
    <property type="entry name" value="NAFLGMOTY"/>
</dbReference>
<dbReference type="Gene3D" id="3.30.1330.60">
    <property type="entry name" value="OmpA-like domain"/>
    <property type="match status" value="1"/>
</dbReference>
<keyword evidence="7" id="KW-1185">Reference proteome</keyword>
<dbReference type="PROSITE" id="PS51257">
    <property type="entry name" value="PROKAR_LIPOPROTEIN"/>
    <property type="match status" value="1"/>
</dbReference>
<dbReference type="Proteomes" id="UP000831290">
    <property type="component" value="Chromosome"/>
</dbReference>
<feature type="region of interest" description="Disordered" evidence="4">
    <location>
        <begin position="29"/>
        <end position="61"/>
    </location>
</feature>
<dbReference type="KEGG" id="fbm:MQE35_06325"/>
<feature type="compositionally biased region" description="Basic and acidic residues" evidence="4">
    <location>
        <begin position="48"/>
        <end position="57"/>
    </location>
</feature>
<gene>
    <name evidence="6" type="ORF">MQE35_06325</name>
</gene>
<evidence type="ECO:0000313" key="6">
    <source>
        <dbReference type="EMBL" id="UOB18907.1"/>
    </source>
</evidence>
<dbReference type="RefSeq" id="WP_255845524.1">
    <property type="nucleotide sequence ID" value="NZ_CP094358.1"/>
</dbReference>
<feature type="compositionally biased region" description="Basic and acidic residues" evidence="4">
    <location>
        <begin position="29"/>
        <end position="39"/>
    </location>
</feature>
<dbReference type="InterPro" id="IPR050330">
    <property type="entry name" value="Bact_OuterMem_StrucFunc"/>
</dbReference>
<dbReference type="AlphaFoldDB" id="A0A9E7A0V7"/>